<organism evidence="1 2">
    <name type="scientific">Fraxinus pennsylvanica</name>
    <dbReference type="NCBI Taxonomy" id="56036"/>
    <lineage>
        <taxon>Eukaryota</taxon>
        <taxon>Viridiplantae</taxon>
        <taxon>Streptophyta</taxon>
        <taxon>Embryophyta</taxon>
        <taxon>Tracheophyta</taxon>
        <taxon>Spermatophyta</taxon>
        <taxon>Magnoliopsida</taxon>
        <taxon>eudicotyledons</taxon>
        <taxon>Gunneridae</taxon>
        <taxon>Pentapetalae</taxon>
        <taxon>asterids</taxon>
        <taxon>lamiids</taxon>
        <taxon>Lamiales</taxon>
        <taxon>Oleaceae</taxon>
        <taxon>Oleeae</taxon>
        <taxon>Fraxinus</taxon>
    </lineage>
</organism>
<evidence type="ECO:0000313" key="2">
    <source>
        <dbReference type="Proteomes" id="UP000834106"/>
    </source>
</evidence>
<dbReference type="AlphaFoldDB" id="A0AAD1ZRR3"/>
<dbReference type="PANTHER" id="PTHR31635:SF196">
    <property type="entry name" value="REVERSE TRANSCRIPTASE DOMAIN-CONTAINING PROTEIN-RELATED"/>
    <property type="match status" value="1"/>
</dbReference>
<name>A0AAD1ZRR3_9LAMI</name>
<accession>A0AAD1ZRR3</accession>
<evidence type="ECO:0000313" key="1">
    <source>
        <dbReference type="EMBL" id="CAI9772095.1"/>
    </source>
</evidence>
<dbReference type="EMBL" id="OU503047">
    <property type="protein sequence ID" value="CAI9772095.1"/>
    <property type="molecule type" value="Genomic_DNA"/>
</dbReference>
<protein>
    <recommendedName>
        <fullName evidence="3">Reverse transcriptase domain-containing protein</fullName>
    </recommendedName>
</protein>
<dbReference type="Proteomes" id="UP000834106">
    <property type="component" value="Chromosome 12"/>
</dbReference>
<sequence length="188" mass="21501">MGSEHSFFPCYTFPEEKTNMITKLLDDQDCWQEEDVCNNLIINYYSDLFSSTGSNNHDAILNKMENKLTPDMNNNLIQPFTTVEVAQALKEMHPTKALGPDCMPPLFFQRFWPNIGSSITNVVLHALNTREFPSDLNHTFITLIPKTENPQRVKDFKPISLCNVMYKLVSKVVANRIKIVISIVISET</sequence>
<gene>
    <name evidence="1" type="ORF">FPE_LOCUS19525</name>
</gene>
<reference evidence="1" key="1">
    <citation type="submission" date="2023-05" db="EMBL/GenBank/DDBJ databases">
        <authorList>
            <person name="Huff M."/>
        </authorList>
    </citation>
    <scope>NUCLEOTIDE SEQUENCE</scope>
</reference>
<evidence type="ECO:0008006" key="3">
    <source>
        <dbReference type="Google" id="ProtNLM"/>
    </source>
</evidence>
<dbReference type="PANTHER" id="PTHR31635">
    <property type="entry name" value="REVERSE TRANSCRIPTASE DOMAIN-CONTAINING PROTEIN-RELATED"/>
    <property type="match status" value="1"/>
</dbReference>
<keyword evidence="2" id="KW-1185">Reference proteome</keyword>
<proteinExistence type="predicted"/>